<feature type="compositionally biased region" description="Basic and acidic residues" evidence="1">
    <location>
        <begin position="94"/>
        <end position="104"/>
    </location>
</feature>
<sequence>METNCRSFVAKVKQLRLDSACSIQCSCHLFKFDEIICRNRVMVLIKDDEKCEAWTLLHDKVSKVNLVVKDVCVLDSTKFFLHLQLRSKGHPPSNRKESKVEKVVMKKKKEKLNGPTGMNSSHEHEAISNNDEPNYKFDLNVPV</sequence>
<evidence type="ECO:0000256" key="1">
    <source>
        <dbReference type="SAM" id="MobiDB-lite"/>
    </source>
</evidence>
<protein>
    <recommendedName>
        <fullName evidence="4">SWIM-type domain-containing protein</fullName>
    </recommendedName>
</protein>
<keyword evidence="3" id="KW-1185">Reference proteome</keyword>
<evidence type="ECO:0000313" key="3">
    <source>
        <dbReference type="Proteomes" id="UP000235145"/>
    </source>
</evidence>
<comment type="caution">
    <text evidence="2">The sequence shown here is derived from an EMBL/GenBank/DDBJ whole genome shotgun (WGS) entry which is preliminary data.</text>
</comment>
<accession>A0A9R1WR42</accession>
<name>A0A9R1WR42_LACSA</name>
<evidence type="ECO:0008006" key="4">
    <source>
        <dbReference type="Google" id="ProtNLM"/>
    </source>
</evidence>
<dbReference type="AlphaFoldDB" id="A0A9R1WR42"/>
<reference evidence="2 3" key="1">
    <citation type="journal article" date="2017" name="Nat. Commun.">
        <title>Genome assembly with in vitro proximity ligation data and whole-genome triplication in lettuce.</title>
        <authorList>
            <person name="Reyes-Chin-Wo S."/>
            <person name="Wang Z."/>
            <person name="Yang X."/>
            <person name="Kozik A."/>
            <person name="Arikit S."/>
            <person name="Song C."/>
            <person name="Xia L."/>
            <person name="Froenicke L."/>
            <person name="Lavelle D.O."/>
            <person name="Truco M.J."/>
            <person name="Xia R."/>
            <person name="Zhu S."/>
            <person name="Xu C."/>
            <person name="Xu H."/>
            <person name="Xu X."/>
            <person name="Cox K."/>
            <person name="Korf I."/>
            <person name="Meyers B.C."/>
            <person name="Michelmore R.W."/>
        </authorList>
    </citation>
    <scope>NUCLEOTIDE SEQUENCE [LARGE SCALE GENOMIC DNA]</scope>
    <source>
        <strain evidence="3">cv. Salinas</strain>
        <tissue evidence="2">Seedlings</tissue>
    </source>
</reference>
<gene>
    <name evidence="2" type="ORF">LSAT_V11C100032790</name>
</gene>
<feature type="region of interest" description="Disordered" evidence="1">
    <location>
        <begin position="87"/>
        <end position="143"/>
    </location>
</feature>
<proteinExistence type="predicted"/>
<evidence type="ECO:0000313" key="2">
    <source>
        <dbReference type="EMBL" id="KAJ0227325.1"/>
    </source>
</evidence>
<dbReference type="EMBL" id="NBSK02000001">
    <property type="protein sequence ID" value="KAJ0227325.1"/>
    <property type="molecule type" value="Genomic_DNA"/>
</dbReference>
<dbReference type="Proteomes" id="UP000235145">
    <property type="component" value="Unassembled WGS sequence"/>
</dbReference>
<organism evidence="2 3">
    <name type="scientific">Lactuca sativa</name>
    <name type="common">Garden lettuce</name>
    <dbReference type="NCBI Taxonomy" id="4236"/>
    <lineage>
        <taxon>Eukaryota</taxon>
        <taxon>Viridiplantae</taxon>
        <taxon>Streptophyta</taxon>
        <taxon>Embryophyta</taxon>
        <taxon>Tracheophyta</taxon>
        <taxon>Spermatophyta</taxon>
        <taxon>Magnoliopsida</taxon>
        <taxon>eudicotyledons</taxon>
        <taxon>Gunneridae</taxon>
        <taxon>Pentapetalae</taxon>
        <taxon>asterids</taxon>
        <taxon>campanulids</taxon>
        <taxon>Asterales</taxon>
        <taxon>Asteraceae</taxon>
        <taxon>Cichorioideae</taxon>
        <taxon>Cichorieae</taxon>
        <taxon>Lactucinae</taxon>
        <taxon>Lactuca</taxon>
    </lineage>
</organism>